<accession>A0A182SYL8</accession>
<feature type="compositionally biased region" description="Basic and acidic residues" evidence="1">
    <location>
        <begin position="156"/>
        <end position="167"/>
    </location>
</feature>
<feature type="region of interest" description="Disordered" evidence="1">
    <location>
        <begin position="138"/>
        <end position="200"/>
    </location>
</feature>
<feature type="compositionally biased region" description="Polar residues" evidence="1">
    <location>
        <begin position="317"/>
        <end position="328"/>
    </location>
</feature>
<feature type="compositionally biased region" description="Basic and acidic residues" evidence="1">
    <location>
        <begin position="80"/>
        <end position="93"/>
    </location>
</feature>
<evidence type="ECO:0000313" key="3">
    <source>
        <dbReference type="Proteomes" id="UP000075901"/>
    </source>
</evidence>
<dbReference type="Proteomes" id="UP000075901">
    <property type="component" value="Unassembled WGS sequence"/>
</dbReference>
<feature type="compositionally biased region" description="Basic and acidic residues" evidence="1">
    <location>
        <begin position="272"/>
        <end position="285"/>
    </location>
</feature>
<dbReference type="VEuPathDB" id="VectorBase:AMAM016061"/>
<dbReference type="AlphaFoldDB" id="A0A182SYL8"/>
<feature type="compositionally biased region" description="Basic and acidic residues" evidence="1">
    <location>
        <begin position="113"/>
        <end position="126"/>
    </location>
</feature>
<reference evidence="2" key="2">
    <citation type="submission" date="2020-05" db="UniProtKB">
        <authorList>
            <consortium name="EnsemblMetazoa"/>
        </authorList>
    </citation>
    <scope>IDENTIFICATION</scope>
    <source>
        <strain evidence="2">maculatus3</strain>
    </source>
</reference>
<evidence type="ECO:0000256" key="1">
    <source>
        <dbReference type="SAM" id="MobiDB-lite"/>
    </source>
</evidence>
<proteinExistence type="predicted"/>
<feature type="region of interest" description="Disordered" evidence="1">
    <location>
        <begin position="228"/>
        <end position="328"/>
    </location>
</feature>
<feature type="compositionally biased region" description="Basic and acidic residues" evidence="1">
    <location>
        <begin position="35"/>
        <end position="72"/>
    </location>
</feature>
<name>A0A182SYL8_9DIPT</name>
<dbReference type="EnsemblMetazoa" id="AMAM016061-RA">
    <property type="protein sequence ID" value="AMAM016061-PA"/>
    <property type="gene ID" value="AMAM016061"/>
</dbReference>
<sequence>MKHDLKSLSLVVAAEPKVAVPETLAEEPKLVEKEAAEQLANDKPKTKAVESIKVEETKDASVEVNKKEETKPVDPVVKTVAEEKAEKLTEVSKPDVSSESTQARSTTSDLEAEQPKTDFKSEEKVADQVAVKVVVEPVAEEKPTVEQPQEVNASEPEVKSATIEDAKPAPSAANDPEPQTEGKDESKPTKVRAAPIVEGLKVSQPVEAEPAVTKIHVTVIQEEVELDGKSGVQKEAVQNDAPVTAEAEEKGTEPSVTTTTTPEQAVKSVEPTVEKASETKDEVNNDKPSAVKSVEPVVETKPEAAATVEASKEDSSARSATTETVVIV</sequence>
<protein>
    <submittedName>
        <fullName evidence="2">Uncharacterized protein</fullName>
    </submittedName>
</protein>
<feature type="compositionally biased region" description="Polar residues" evidence="1">
    <location>
        <begin position="95"/>
        <end position="109"/>
    </location>
</feature>
<reference evidence="3" key="1">
    <citation type="submission" date="2013-09" db="EMBL/GenBank/DDBJ databases">
        <title>The Genome Sequence of Anopheles maculatus species B.</title>
        <authorList>
            <consortium name="The Broad Institute Genomics Platform"/>
            <person name="Neafsey D.E."/>
            <person name="Besansky N."/>
            <person name="Howell P."/>
            <person name="Walton C."/>
            <person name="Young S.K."/>
            <person name="Zeng Q."/>
            <person name="Gargeya S."/>
            <person name="Fitzgerald M."/>
            <person name="Haas B."/>
            <person name="Abouelleil A."/>
            <person name="Allen A.W."/>
            <person name="Alvarado L."/>
            <person name="Arachchi H.M."/>
            <person name="Berlin A.M."/>
            <person name="Chapman S.B."/>
            <person name="Gainer-Dewar J."/>
            <person name="Goldberg J."/>
            <person name="Griggs A."/>
            <person name="Gujja S."/>
            <person name="Hansen M."/>
            <person name="Howarth C."/>
            <person name="Imamovic A."/>
            <person name="Ireland A."/>
            <person name="Larimer J."/>
            <person name="McCowan C."/>
            <person name="Murphy C."/>
            <person name="Pearson M."/>
            <person name="Poon T.W."/>
            <person name="Priest M."/>
            <person name="Roberts A."/>
            <person name="Saif S."/>
            <person name="Shea T."/>
            <person name="Sisk P."/>
            <person name="Sykes S."/>
            <person name="Wortman J."/>
            <person name="Nusbaum C."/>
            <person name="Birren B."/>
        </authorList>
    </citation>
    <scope>NUCLEOTIDE SEQUENCE [LARGE SCALE GENOMIC DNA]</scope>
    <source>
        <strain evidence="3">maculatus3</strain>
    </source>
</reference>
<organism evidence="2 3">
    <name type="scientific">Anopheles maculatus</name>
    <dbReference type="NCBI Taxonomy" id="74869"/>
    <lineage>
        <taxon>Eukaryota</taxon>
        <taxon>Metazoa</taxon>
        <taxon>Ecdysozoa</taxon>
        <taxon>Arthropoda</taxon>
        <taxon>Hexapoda</taxon>
        <taxon>Insecta</taxon>
        <taxon>Pterygota</taxon>
        <taxon>Neoptera</taxon>
        <taxon>Endopterygota</taxon>
        <taxon>Diptera</taxon>
        <taxon>Nematocera</taxon>
        <taxon>Culicoidea</taxon>
        <taxon>Culicidae</taxon>
        <taxon>Anophelinae</taxon>
        <taxon>Anopheles</taxon>
        <taxon>Anopheles maculatus group</taxon>
    </lineage>
</organism>
<evidence type="ECO:0000313" key="2">
    <source>
        <dbReference type="EnsemblMetazoa" id="AMAM016061-PA"/>
    </source>
</evidence>
<feature type="region of interest" description="Disordered" evidence="1">
    <location>
        <begin position="35"/>
        <end position="126"/>
    </location>
</feature>
<keyword evidence="3" id="KW-1185">Reference proteome</keyword>